<keyword evidence="3" id="KW-1185">Reference proteome</keyword>
<name>A0ABY6AZP8_9BURK</name>
<evidence type="ECO:0000256" key="1">
    <source>
        <dbReference type="SAM" id="MobiDB-lite"/>
    </source>
</evidence>
<reference evidence="2" key="1">
    <citation type="submission" date="2022-10" db="EMBL/GenBank/DDBJ databases">
        <title>Characterization and whole genome sequencing of a new Roseateles species, isolated from fresh water.</title>
        <authorList>
            <person name="Guliayeva D.Y."/>
            <person name="Akhremchuk A.E."/>
            <person name="Sikolenko M.A."/>
            <person name="Valentovich L.N."/>
            <person name="Sidarenka A.V."/>
        </authorList>
    </citation>
    <scope>NUCLEOTIDE SEQUENCE</scope>
    <source>
        <strain evidence="2">BIM B-1768</strain>
    </source>
</reference>
<protein>
    <submittedName>
        <fullName evidence="2">Uncharacterized protein</fullName>
    </submittedName>
</protein>
<sequence length="404" mass="45433">MPSFTTPSLPLPIPATDLPHGEPPPLPLRPPAGYGETSQTLTDQLSGRLGTVADLRTIPSSRMQEVSCDQLDWQVISQNLTQLLLPPQCPPILIDYLIRHMPALEVLSAPDQRQDNNLLIDLRPAHRLRLYHTTYDSALPISGSVPMLISPLEDCWPRAASQRLSQRQGDTIAGGRGATGHDADAQALHHWPLCLLDHLDRNGCRLVLADEADFKVCHDRLRFMKDQSDKAVQTHAQLSAARRASPAPQYRMKDEDIRDLRRALMHVPYELLPKRDSTTVQRLLRHLDQALDNRHVSLGNDGIKRIQELLQVQKVQAKALMNAQPWRERPVTIFEKKRKEQFDAMARARSLGRPVPLPRTVFLDRTSSGRLQQRTTEIRPTSRHRASDASPDVGTSAHSPSEHP</sequence>
<feature type="compositionally biased region" description="Polar residues" evidence="1">
    <location>
        <begin position="365"/>
        <end position="379"/>
    </location>
</feature>
<feature type="region of interest" description="Disordered" evidence="1">
    <location>
        <begin position="1"/>
        <end position="38"/>
    </location>
</feature>
<feature type="region of interest" description="Disordered" evidence="1">
    <location>
        <begin position="359"/>
        <end position="404"/>
    </location>
</feature>
<organism evidence="2 3">
    <name type="scientific">Roseateles amylovorans</name>
    <dbReference type="NCBI Taxonomy" id="2978473"/>
    <lineage>
        <taxon>Bacteria</taxon>
        <taxon>Pseudomonadati</taxon>
        <taxon>Pseudomonadota</taxon>
        <taxon>Betaproteobacteria</taxon>
        <taxon>Burkholderiales</taxon>
        <taxon>Sphaerotilaceae</taxon>
        <taxon>Roseateles</taxon>
    </lineage>
</organism>
<accession>A0ABY6AZP8</accession>
<evidence type="ECO:0000313" key="2">
    <source>
        <dbReference type="EMBL" id="UXH77889.1"/>
    </source>
</evidence>
<dbReference type="Proteomes" id="UP001064933">
    <property type="component" value="Chromosome"/>
</dbReference>
<proteinExistence type="predicted"/>
<gene>
    <name evidence="2" type="ORF">N4261_23440</name>
</gene>
<feature type="compositionally biased region" description="Pro residues" evidence="1">
    <location>
        <begin position="21"/>
        <end position="30"/>
    </location>
</feature>
<evidence type="ECO:0000313" key="3">
    <source>
        <dbReference type="Proteomes" id="UP001064933"/>
    </source>
</evidence>
<dbReference type="EMBL" id="CP104562">
    <property type="protein sequence ID" value="UXH77889.1"/>
    <property type="molecule type" value="Genomic_DNA"/>
</dbReference>
<dbReference type="RefSeq" id="WP_261757647.1">
    <property type="nucleotide sequence ID" value="NZ_CP104562.2"/>
</dbReference>